<protein>
    <recommendedName>
        <fullName evidence="4">F-box domain-containing protein</fullName>
    </recommendedName>
</protein>
<organism evidence="2 3">
    <name type="scientific">Coemansia thaxteri</name>
    <dbReference type="NCBI Taxonomy" id="2663907"/>
    <lineage>
        <taxon>Eukaryota</taxon>
        <taxon>Fungi</taxon>
        <taxon>Fungi incertae sedis</taxon>
        <taxon>Zoopagomycota</taxon>
        <taxon>Kickxellomycotina</taxon>
        <taxon>Kickxellomycetes</taxon>
        <taxon>Kickxellales</taxon>
        <taxon>Kickxellaceae</taxon>
        <taxon>Coemansia</taxon>
    </lineage>
</organism>
<dbReference type="EMBL" id="JANBQF010000028">
    <property type="protein sequence ID" value="KAJ2007389.1"/>
    <property type="molecule type" value="Genomic_DNA"/>
</dbReference>
<feature type="chain" id="PRO_5040935076" description="F-box domain-containing protein" evidence="1">
    <location>
        <begin position="16"/>
        <end position="381"/>
    </location>
</feature>
<sequence length="381" mass="42088">MASTLPSECLLLVLAWLWDDDYELATRFFDRSSHCCAAYDQTRIHNVLRARSLAPLHVSRAWRQCAVPRFFRLAFIDLTTAATCELPPWVLPYVGRLFLALPSPAHPTSSSPGGYTEAACRLKRVLAAPLQHARVLGLCFAADSQGSVASGSPDPNILGRLLAHRMPCLERIWVQCSGALTRPAHVLINELQTSTPDSTPLSAHRHPRVTAIHLAASSRRNALAIDLIHMCASKLEFLCLGKVSGGVLGEITHATTHQPSGQTVIKLVIFPALKRLLFTVDANAHIYASLPDYRCCPFPNLVDLHFDDSLSNGLPREEWYAPIYDTYKDGDLDIAEWSPVEHLIIGAADYGLAHWELPQLFPGSRHISHRTTTDFKSPNGK</sequence>
<evidence type="ECO:0000256" key="1">
    <source>
        <dbReference type="SAM" id="SignalP"/>
    </source>
</evidence>
<dbReference type="OrthoDB" id="5527875at2759"/>
<name>A0A9W8BN92_9FUNG</name>
<reference evidence="2" key="1">
    <citation type="submission" date="2022-07" db="EMBL/GenBank/DDBJ databases">
        <title>Phylogenomic reconstructions and comparative analyses of Kickxellomycotina fungi.</title>
        <authorList>
            <person name="Reynolds N.K."/>
            <person name="Stajich J.E."/>
            <person name="Barry K."/>
            <person name="Grigoriev I.V."/>
            <person name="Crous P."/>
            <person name="Smith M.E."/>
        </authorList>
    </citation>
    <scope>NUCLEOTIDE SEQUENCE</scope>
    <source>
        <strain evidence="2">IMI 214461</strain>
    </source>
</reference>
<dbReference type="Proteomes" id="UP001150907">
    <property type="component" value="Unassembled WGS sequence"/>
</dbReference>
<comment type="caution">
    <text evidence="2">The sequence shown here is derived from an EMBL/GenBank/DDBJ whole genome shotgun (WGS) entry which is preliminary data.</text>
</comment>
<dbReference type="AlphaFoldDB" id="A0A9W8BN92"/>
<proteinExistence type="predicted"/>
<keyword evidence="1" id="KW-0732">Signal</keyword>
<evidence type="ECO:0008006" key="4">
    <source>
        <dbReference type="Google" id="ProtNLM"/>
    </source>
</evidence>
<gene>
    <name evidence="2" type="ORF">H4R26_000812</name>
</gene>
<evidence type="ECO:0000313" key="2">
    <source>
        <dbReference type="EMBL" id="KAJ2007389.1"/>
    </source>
</evidence>
<feature type="signal peptide" evidence="1">
    <location>
        <begin position="1"/>
        <end position="15"/>
    </location>
</feature>
<keyword evidence="3" id="KW-1185">Reference proteome</keyword>
<accession>A0A9W8BN92</accession>
<evidence type="ECO:0000313" key="3">
    <source>
        <dbReference type="Proteomes" id="UP001150907"/>
    </source>
</evidence>